<protein>
    <submittedName>
        <fullName evidence="2">Uncharacterized protein</fullName>
    </submittedName>
</protein>
<name>A0AAQ3JR34_9LILI</name>
<feature type="region of interest" description="Disordered" evidence="1">
    <location>
        <begin position="96"/>
        <end position="117"/>
    </location>
</feature>
<keyword evidence="3" id="KW-1185">Reference proteome</keyword>
<evidence type="ECO:0000313" key="2">
    <source>
        <dbReference type="EMBL" id="WOK93629.1"/>
    </source>
</evidence>
<evidence type="ECO:0000313" key="3">
    <source>
        <dbReference type="Proteomes" id="UP001327560"/>
    </source>
</evidence>
<dbReference type="EMBL" id="CP136890">
    <property type="protein sequence ID" value="WOK93629.1"/>
    <property type="molecule type" value="Genomic_DNA"/>
</dbReference>
<organism evidence="2 3">
    <name type="scientific">Canna indica</name>
    <name type="common">Indian-shot</name>
    <dbReference type="NCBI Taxonomy" id="4628"/>
    <lineage>
        <taxon>Eukaryota</taxon>
        <taxon>Viridiplantae</taxon>
        <taxon>Streptophyta</taxon>
        <taxon>Embryophyta</taxon>
        <taxon>Tracheophyta</taxon>
        <taxon>Spermatophyta</taxon>
        <taxon>Magnoliopsida</taxon>
        <taxon>Liliopsida</taxon>
        <taxon>Zingiberales</taxon>
        <taxon>Cannaceae</taxon>
        <taxon>Canna</taxon>
    </lineage>
</organism>
<gene>
    <name evidence="2" type="ORF">Cni_G02329</name>
</gene>
<proteinExistence type="predicted"/>
<dbReference type="AlphaFoldDB" id="A0AAQ3JR34"/>
<feature type="compositionally biased region" description="Basic and acidic residues" evidence="1">
    <location>
        <begin position="101"/>
        <end position="117"/>
    </location>
</feature>
<reference evidence="2 3" key="1">
    <citation type="submission" date="2023-10" db="EMBL/GenBank/DDBJ databases">
        <title>Chromosome-scale genome assembly provides insights into flower coloration mechanisms of Canna indica.</title>
        <authorList>
            <person name="Li C."/>
        </authorList>
    </citation>
    <scope>NUCLEOTIDE SEQUENCE [LARGE SCALE GENOMIC DNA]</scope>
    <source>
        <tissue evidence="2">Flower</tissue>
    </source>
</reference>
<sequence>MTEAMKEVEMVMFGAINYLVAMEVAGGGGGVASAEGVGSGLVGGGLHRSISSIAEGATIAANRVRLTTQSGLLVFQLLVFVVFQVRMEFASHGKCLPPPAAEREAEKSRREMNDKIN</sequence>
<dbReference type="Proteomes" id="UP001327560">
    <property type="component" value="Chromosome 1"/>
</dbReference>
<evidence type="ECO:0000256" key="1">
    <source>
        <dbReference type="SAM" id="MobiDB-lite"/>
    </source>
</evidence>
<accession>A0AAQ3JR34</accession>